<dbReference type="Proteomes" id="UP000027138">
    <property type="component" value="Unassembled WGS sequence"/>
</dbReference>
<dbReference type="AlphaFoldDB" id="A0A067JSX3"/>
<accession>A0A067JSX3</accession>
<evidence type="ECO:0000313" key="2">
    <source>
        <dbReference type="EMBL" id="KDP26992.1"/>
    </source>
</evidence>
<reference evidence="2 3" key="1">
    <citation type="journal article" date="2014" name="PLoS ONE">
        <title>Global Analysis of Gene Expression Profiles in Physic Nut (Jatropha curcas L.) Seedlings Exposed to Salt Stress.</title>
        <authorList>
            <person name="Zhang L."/>
            <person name="Zhang C."/>
            <person name="Wu P."/>
            <person name="Chen Y."/>
            <person name="Li M."/>
            <person name="Jiang H."/>
            <person name="Wu G."/>
        </authorList>
    </citation>
    <scope>NUCLEOTIDE SEQUENCE [LARGE SCALE GENOMIC DNA]</scope>
    <source>
        <strain evidence="3">cv. GZQX0401</strain>
        <tissue evidence="2">Young leaves</tissue>
    </source>
</reference>
<feature type="region of interest" description="Disordered" evidence="1">
    <location>
        <begin position="35"/>
        <end position="69"/>
    </location>
</feature>
<protein>
    <submittedName>
        <fullName evidence="2">Uncharacterized protein</fullName>
    </submittedName>
</protein>
<name>A0A067JSX3_JATCU</name>
<gene>
    <name evidence="2" type="ORF">JCGZ_22184</name>
</gene>
<sequence>MLETHLVSPYQMSPPSCTHRVNMVPSAGWGREMWHSGRAGSGAGSHSVIVEETEESGSEDSKEIASNMS</sequence>
<organism evidence="2 3">
    <name type="scientific">Jatropha curcas</name>
    <name type="common">Barbados nut</name>
    <dbReference type="NCBI Taxonomy" id="180498"/>
    <lineage>
        <taxon>Eukaryota</taxon>
        <taxon>Viridiplantae</taxon>
        <taxon>Streptophyta</taxon>
        <taxon>Embryophyta</taxon>
        <taxon>Tracheophyta</taxon>
        <taxon>Spermatophyta</taxon>
        <taxon>Magnoliopsida</taxon>
        <taxon>eudicotyledons</taxon>
        <taxon>Gunneridae</taxon>
        <taxon>Pentapetalae</taxon>
        <taxon>rosids</taxon>
        <taxon>fabids</taxon>
        <taxon>Malpighiales</taxon>
        <taxon>Euphorbiaceae</taxon>
        <taxon>Crotonoideae</taxon>
        <taxon>Jatropheae</taxon>
        <taxon>Jatropha</taxon>
    </lineage>
</organism>
<evidence type="ECO:0000256" key="1">
    <source>
        <dbReference type="SAM" id="MobiDB-lite"/>
    </source>
</evidence>
<proteinExistence type="predicted"/>
<keyword evidence="3" id="KW-1185">Reference proteome</keyword>
<evidence type="ECO:0000313" key="3">
    <source>
        <dbReference type="Proteomes" id="UP000027138"/>
    </source>
</evidence>
<dbReference type="EMBL" id="KK914882">
    <property type="protein sequence ID" value="KDP26992.1"/>
    <property type="molecule type" value="Genomic_DNA"/>
</dbReference>